<evidence type="ECO:0000313" key="6">
    <source>
        <dbReference type="WBParaSite" id="SPAL_0001700500.1"/>
    </source>
</evidence>
<dbReference type="Gene3D" id="1.25.40.1040">
    <property type="match status" value="1"/>
</dbReference>
<dbReference type="STRING" id="174720.A0A0N5CGM9"/>
<dbReference type="GO" id="GO:0031124">
    <property type="term" value="P:mRNA 3'-end processing"/>
    <property type="evidence" value="ECO:0007669"/>
    <property type="project" value="InterPro"/>
</dbReference>
<dbReference type="AlphaFoldDB" id="A0A0N5CGM9"/>
<dbReference type="InterPro" id="IPR003107">
    <property type="entry name" value="HAT"/>
</dbReference>
<evidence type="ECO:0000259" key="4">
    <source>
        <dbReference type="Pfam" id="PF05843"/>
    </source>
</evidence>
<organism evidence="5 6">
    <name type="scientific">Strongyloides papillosus</name>
    <name type="common">Intestinal threadworm</name>
    <dbReference type="NCBI Taxonomy" id="174720"/>
    <lineage>
        <taxon>Eukaryota</taxon>
        <taxon>Metazoa</taxon>
        <taxon>Ecdysozoa</taxon>
        <taxon>Nematoda</taxon>
        <taxon>Chromadorea</taxon>
        <taxon>Rhabditida</taxon>
        <taxon>Tylenchina</taxon>
        <taxon>Panagrolaimomorpha</taxon>
        <taxon>Strongyloidoidea</taxon>
        <taxon>Strongyloididae</taxon>
        <taxon>Strongyloides</taxon>
    </lineage>
</organism>
<sequence length="1065" mass="125596">MYHNTAVRNQGFNNKKYSKGYGGRKEIEKGVVWNKYGISNVSNFFNPSNFSKSRGPLIGGKVPYNGRGGFPNNVLRNGQMIHGGKEVWKKYQLHGPQYGNKGKVYGFNPYNNTGNRTGNRYGDPIDDMYGQMAGFRRGYEKGLDGRKRKNFPNVDDKGFLVNDIYMDSELGPNDYKKSRGMNPGDRIKGRSYSELKGLIISIIHIRNKYFINPKLSNSMNVDIPKWEYHGQMGIKKKLSLNINYRSLEAVNFVLASNYYRDRLDKLIRMCIQEAEKGNVDPKYLQSIYHMINERWNKRRNARILDADEKIDFTKYGLAYRLKTSLIESRVKRVSYRSSLLHKIRTLIPVKLNKTFENELVSRALTFRKKRLENKVKPIQSVAKINSLPLEKRIQNNRWDVASWKQMMTDIQEKQITDVERNFYDSILEQFPNNTECWKIYIEHEVRCGNVDKAEELFQKCLPVIKNINLYVYYVDFVRTTKTQLPDYREVLAKAYEFAIDNVGLDIKALPLYKSYIQFLENVVANGPYAENQKISAIRKVYAKAFQVPMTGIDAFFMEYSNFEKKVNPPMAERFIAERMKDYNKIKKIMQSFQSIHKPLDYERFSVPKRAQLPDEKKQRMFWQRYVNWERKCLLKINDPLERLKRISYAYEQYLLRFGRHPNLCYQVLMFHLDYIEKMDSRGEVIAYSEIENIVESYFKKMITGTMKYSLLFHFCFAFFLEERKEFKLAQEYYKTLLANTEYNFDPNLIYINYMQFTRRCLGADKYRLVFRKLRQDPRVGVLPYLAAANIEFRCLKNRNVAFNILKYTEDKFGHELELEKEWFDLSLRQPSKELVKEQFKKYISIYSLSPAEKIEAWEIAFRHIYIHESKENLQKIEKERKESLGSVYKDKKLHELTDRYSYGGILPLTPEQCKLSGYFTTIKPPIKKTRETEHQLQELAVKISPFTTHYKFKGKKKINGINTRNVVIYNPSSAVAALVKETKKTAIADRMEGLVMPTLQNWSPYKPEEDDHALPLFDRNRFKVPNSINKVLMDIGNSVRFVEPIVNCDNLLNTLMMTHFDKNMI</sequence>
<dbReference type="PANTHER" id="PTHR19980:SF0">
    <property type="entry name" value="CLEAVAGE STIMULATION FACTOR SUBUNIT 3"/>
    <property type="match status" value="1"/>
</dbReference>
<dbReference type="InterPro" id="IPR011990">
    <property type="entry name" value="TPR-like_helical_dom_sf"/>
</dbReference>
<evidence type="ECO:0000256" key="3">
    <source>
        <dbReference type="ARBA" id="ARBA00023242"/>
    </source>
</evidence>
<keyword evidence="2" id="KW-0677">Repeat</keyword>
<keyword evidence="5" id="KW-1185">Reference proteome</keyword>
<evidence type="ECO:0000256" key="1">
    <source>
        <dbReference type="ARBA" id="ARBA00004123"/>
    </source>
</evidence>
<dbReference type="Pfam" id="PF05843">
    <property type="entry name" value="Suf"/>
    <property type="match status" value="1"/>
</dbReference>
<evidence type="ECO:0000256" key="2">
    <source>
        <dbReference type="ARBA" id="ARBA00022737"/>
    </source>
</evidence>
<keyword evidence="3" id="KW-0539">Nucleus</keyword>
<protein>
    <submittedName>
        <fullName evidence="6">Suf domain-containing protein</fullName>
    </submittedName>
</protein>
<dbReference type="SMART" id="SM00386">
    <property type="entry name" value="HAT"/>
    <property type="match status" value="5"/>
</dbReference>
<comment type="subcellular location">
    <subcellularLocation>
        <location evidence="1">Nucleus</location>
    </subcellularLocation>
</comment>
<dbReference type="GO" id="GO:0005634">
    <property type="term" value="C:nucleus"/>
    <property type="evidence" value="ECO:0007669"/>
    <property type="project" value="UniProtKB-SubCell"/>
</dbReference>
<dbReference type="InterPro" id="IPR045243">
    <property type="entry name" value="Rna14-like"/>
</dbReference>
<dbReference type="PANTHER" id="PTHR19980">
    <property type="entry name" value="RNA CLEAVAGE STIMULATION FACTOR"/>
    <property type="match status" value="1"/>
</dbReference>
<dbReference type="SUPFAM" id="SSF48452">
    <property type="entry name" value="TPR-like"/>
    <property type="match status" value="1"/>
</dbReference>
<dbReference type="WBParaSite" id="SPAL_0001700500.1">
    <property type="protein sequence ID" value="SPAL_0001700500.1"/>
    <property type="gene ID" value="SPAL_0001700500"/>
</dbReference>
<dbReference type="InterPro" id="IPR008847">
    <property type="entry name" value="Suf"/>
</dbReference>
<name>A0A0N5CGM9_STREA</name>
<accession>A0A0N5CGM9</accession>
<proteinExistence type="predicted"/>
<feature type="domain" description="Suppressor of forked" evidence="4">
    <location>
        <begin position="389"/>
        <end position="911"/>
    </location>
</feature>
<reference evidence="6" key="1">
    <citation type="submission" date="2017-02" db="UniProtKB">
        <authorList>
            <consortium name="WormBaseParasite"/>
        </authorList>
    </citation>
    <scope>IDENTIFICATION</scope>
</reference>
<dbReference type="GO" id="GO:0003729">
    <property type="term" value="F:mRNA binding"/>
    <property type="evidence" value="ECO:0007669"/>
    <property type="project" value="TreeGrafter"/>
</dbReference>
<dbReference type="Proteomes" id="UP000046392">
    <property type="component" value="Unplaced"/>
</dbReference>
<evidence type="ECO:0000313" key="5">
    <source>
        <dbReference type="Proteomes" id="UP000046392"/>
    </source>
</evidence>